<evidence type="ECO:0000256" key="2">
    <source>
        <dbReference type="ARBA" id="ARBA00001946"/>
    </source>
</evidence>
<keyword evidence="15" id="KW-0694">RNA-binding</keyword>
<dbReference type="GO" id="GO:0003723">
    <property type="term" value="F:RNA binding"/>
    <property type="evidence" value="ECO:0007669"/>
    <property type="project" value="UniProtKB-KW"/>
</dbReference>
<dbReference type="FunFam" id="2.40.50.700:FF:000001">
    <property type="entry name" value="Exosome complex exonuclease exoribonuclease (Rrp44)"/>
    <property type="match status" value="1"/>
</dbReference>
<keyword evidence="11" id="KW-0378">Hydrolase</keyword>
<dbReference type="GO" id="GO:0000956">
    <property type="term" value="P:nuclear-transcribed mRNA catabolic process"/>
    <property type="evidence" value="ECO:0007669"/>
    <property type="project" value="UniProtKB-ARBA"/>
</dbReference>
<keyword evidence="13" id="KW-0269">Exonuclease</keyword>
<evidence type="ECO:0000259" key="19">
    <source>
        <dbReference type="SMART" id="SM00955"/>
    </source>
</evidence>
<dbReference type="GO" id="GO:0016075">
    <property type="term" value="P:rRNA catabolic process"/>
    <property type="evidence" value="ECO:0007669"/>
    <property type="project" value="TreeGrafter"/>
</dbReference>
<dbReference type="Gene3D" id="2.40.50.140">
    <property type="entry name" value="Nucleic acid-binding proteins"/>
    <property type="match status" value="1"/>
</dbReference>
<evidence type="ECO:0000256" key="8">
    <source>
        <dbReference type="ARBA" id="ARBA00022490"/>
    </source>
</evidence>
<keyword evidence="16" id="KW-0539">Nucleus</keyword>
<dbReference type="Gene3D" id="2.40.50.700">
    <property type="match status" value="1"/>
</dbReference>
<evidence type="ECO:0000313" key="20">
    <source>
        <dbReference type="EMBL" id="CEP09827.1"/>
    </source>
</evidence>
<dbReference type="STRING" id="35722.A0A0B7MXH3"/>
<gene>
    <name evidence="20" type="primary">PARPA_03389.1 scaffold 7415</name>
</gene>
<evidence type="ECO:0000256" key="10">
    <source>
        <dbReference type="ARBA" id="ARBA00022722"/>
    </source>
</evidence>
<evidence type="ECO:0000256" key="17">
    <source>
        <dbReference type="ARBA" id="ARBA00077930"/>
    </source>
</evidence>
<comment type="similarity">
    <text evidence="5 18">Belongs to the RNR ribonuclease family.</text>
</comment>
<dbReference type="InterPro" id="IPR041505">
    <property type="entry name" value="Dis3_CSD2"/>
</dbReference>
<evidence type="ECO:0000256" key="12">
    <source>
        <dbReference type="ARBA" id="ARBA00022835"/>
    </source>
</evidence>
<dbReference type="SUPFAM" id="SSF50249">
    <property type="entry name" value="Nucleic acid-binding proteins"/>
    <property type="match status" value="2"/>
</dbReference>
<dbReference type="SMART" id="SM00955">
    <property type="entry name" value="RNB"/>
    <property type="match status" value="1"/>
</dbReference>
<name>A0A0B7MXH3_9FUNG</name>
<evidence type="ECO:0000256" key="16">
    <source>
        <dbReference type="ARBA" id="ARBA00023242"/>
    </source>
</evidence>
<dbReference type="Pfam" id="PF17216">
    <property type="entry name" value="Rrp44_CSD1"/>
    <property type="match status" value="1"/>
</dbReference>
<proteinExistence type="inferred from homology"/>
<dbReference type="EMBL" id="LN722284">
    <property type="protein sequence ID" value="CEP09827.1"/>
    <property type="molecule type" value="Genomic_DNA"/>
</dbReference>
<reference evidence="20 21" key="1">
    <citation type="submission" date="2014-09" db="EMBL/GenBank/DDBJ databases">
        <authorList>
            <person name="Ellenberger Sabrina"/>
        </authorList>
    </citation>
    <scope>NUCLEOTIDE SEQUENCE [LARGE SCALE GENOMIC DNA]</scope>
    <source>
        <strain evidence="20 21">CBS 412.66</strain>
    </source>
</reference>
<evidence type="ECO:0000256" key="13">
    <source>
        <dbReference type="ARBA" id="ARBA00022839"/>
    </source>
</evidence>
<evidence type="ECO:0000256" key="1">
    <source>
        <dbReference type="ARBA" id="ARBA00001849"/>
    </source>
</evidence>
<dbReference type="GO" id="GO:0000176">
    <property type="term" value="C:nuclear exosome (RNase complex)"/>
    <property type="evidence" value="ECO:0007669"/>
    <property type="project" value="UniProtKB-ARBA"/>
</dbReference>
<evidence type="ECO:0000256" key="4">
    <source>
        <dbReference type="ARBA" id="ARBA00004496"/>
    </source>
</evidence>
<dbReference type="PANTHER" id="PTHR23355">
    <property type="entry name" value="RIBONUCLEASE"/>
    <property type="match status" value="1"/>
</dbReference>
<protein>
    <recommendedName>
        <fullName evidence="7">DIS3-like exonuclease 1</fullName>
        <ecNumber evidence="6">3.1.13.1</ecNumber>
    </recommendedName>
    <alternativeName>
        <fullName evidence="17">Ribosomal RNA-processing protein 44</fullName>
    </alternativeName>
</protein>
<dbReference type="GO" id="GO:0006364">
    <property type="term" value="P:rRNA processing"/>
    <property type="evidence" value="ECO:0007669"/>
    <property type="project" value="UniProtKB-KW"/>
</dbReference>
<evidence type="ECO:0000256" key="9">
    <source>
        <dbReference type="ARBA" id="ARBA00022552"/>
    </source>
</evidence>
<evidence type="ECO:0000256" key="5">
    <source>
        <dbReference type="ARBA" id="ARBA00005785"/>
    </source>
</evidence>
<accession>A0A0B7MXH3</accession>
<dbReference type="OrthoDB" id="372421at2759"/>
<keyword evidence="9" id="KW-0698">rRNA processing</keyword>
<dbReference type="InterPro" id="IPR001900">
    <property type="entry name" value="RNase_II/R"/>
</dbReference>
<evidence type="ECO:0000256" key="18">
    <source>
        <dbReference type="RuleBase" id="RU003901"/>
    </source>
</evidence>
<evidence type="ECO:0000256" key="3">
    <source>
        <dbReference type="ARBA" id="ARBA00004123"/>
    </source>
</evidence>
<organism evidence="20 21">
    <name type="scientific">Parasitella parasitica</name>
    <dbReference type="NCBI Taxonomy" id="35722"/>
    <lineage>
        <taxon>Eukaryota</taxon>
        <taxon>Fungi</taxon>
        <taxon>Fungi incertae sedis</taxon>
        <taxon>Mucoromycota</taxon>
        <taxon>Mucoromycotina</taxon>
        <taxon>Mucoromycetes</taxon>
        <taxon>Mucorales</taxon>
        <taxon>Mucorineae</taxon>
        <taxon>Mucoraceae</taxon>
        <taxon>Parasitella</taxon>
    </lineage>
</organism>
<dbReference type="CDD" id="cd09862">
    <property type="entry name" value="PIN_Rrp44-like"/>
    <property type="match status" value="1"/>
</dbReference>
<comment type="cofactor">
    <cofactor evidence="2">
        <name>Mg(2+)</name>
        <dbReference type="ChEBI" id="CHEBI:18420"/>
    </cofactor>
</comment>
<dbReference type="InterPro" id="IPR050180">
    <property type="entry name" value="RNR_Ribonuclease"/>
</dbReference>
<dbReference type="InterPro" id="IPR033771">
    <property type="entry name" value="Rrp44_CSD1"/>
</dbReference>
<dbReference type="InterPro" id="IPR012340">
    <property type="entry name" value="NA-bd_OB-fold"/>
</dbReference>
<evidence type="ECO:0000313" key="21">
    <source>
        <dbReference type="Proteomes" id="UP000054107"/>
    </source>
</evidence>
<dbReference type="GO" id="GO:0000177">
    <property type="term" value="C:cytoplasmic exosome (RNase complex)"/>
    <property type="evidence" value="ECO:0007669"/>
    <property type="project" value="TreeGrafter"/>
</dbReference>
<dbReference type="GO" id="GO:0008859">
    <property type="term" value="F:exoribonuclease II activity"/>
    <property type="evidence" value="ECO:0007669"/>
    <property type="project" value="UniProtKB-EC"/>
</dbReference>
<keyword evidence="8" id="KW-0963">Cytoplasm</keyword>
<dbReference type="EC" id="3.1.13.1" evidence="6"/>
<dbReference type="Pfam" id="PF17849">
    <property type="entry name" value="OB_Dis3"/>
    <property type="match status" value="1"/>
</dbReference>
<evidence type="ECO:0000256" key="6">
    <source>
        <dbReference type="ARBA" id="ARBA00012163"/>
    </source>
</evidence>
<dbReference type="Gene3D" id="3.40.50.1010">
    <property type="entry name" value="5'-nuclease"/>
    <property type="match status" value="1"/>
</dbReference>
<evidence type="ECO:0000256" key="15">
    <source>
        <dbReference type="ARBA" id="ARBA00022884"/>
    </source>
</evidence>
<feature type="domain" description="RNB" evidence="19">
    <location>
        <begin position="496"/>
        <end position="820"/>
    </location>
</feature>
<dbReference type="PANTHER" id="PTHR23355:SF30">
    <property type="entry name" value="DIS3-LIKE EXONUCLEASE 1"/>
    <property type="match status" value="1"/>
</dbReference>
<dbReference type="InterPro" id="IPR022966">
    <property type="entry name" value="RNase_II/R_CS"/>
</dbReference>
<comment type="catalytic activity">
    <reaction evidence="1">
        <text>Exonucleolytic cleavage in the 3'- to 5'-direction to yield nucleoside 5'-phosphates.</text>
        <dbReference type="EC" id="3.1.13.1"/>
    </reaction>
</comment>
<keyword evidence="21" id="KW-1185">Reference proteome</keyword>
<evidence type="ECO:0000256" key="7">
    <source>
        <dbReference type="ARBA" id="ARBA00016366"/>
    </source>
</evidence>
<dbReference type="AlphaFoldDB" id="A0A0B7MXH3"/>
<keyword evidence="12" id="KW-0271">Exosome</keyword>
<evidence type="ECO:0000256" key="14">
    <source>
        <dbReference type="ARBA" id="ARBA00022842"/>
    </source>
</evidence>
<evidence type="ECO:0000256" key="11">
    <source>
        <dbReference type="ARBA" id="ARBA00022801"/>
    </source>
</evidence>
<dbReference type="Gene3D" id="2.40.50.690">
    <property type="match status" value="1"/>
</dbReference>
<keyword evidence="14" id="KW-0460">Magnesium</keyword>
<dbReference type="Proteomes" id="UP000054107">
    <property type="component" value="Unassembled WGS sequence"/>
</dbReference>
<dbReference type="PROSITE" id="PS01175">
    <property type="entry name" value="RIBONUCLEASE_II"/>
    <property type="match status" value="1"/>
</dbReference>
<dbReference type="Pfam" id="PF00773">
    <property type="entry name" value="RNB"/>
    <property type="match status" value="1"/>
</dbReference>
<sequence length="1063" mass="120294">MTLKTERAFYKKTRSNAIIKLVREQYLRNDIPCLSESCTAAKCSNLGRPTALLSSEAGHYIIPDMSVIMRYLEILEQDQISNIIWSQTVTINLQQHDKSKTYKKLRDITNDSRKKSVMFFNEIFEETKVLRIPAESSTDRDWRAHCQLARWYESHLNHTKKIILLSELDHTHDDTPTNVIVMTTCQYLNTYHKEDRLLQNLVHVLAEVVLEESEDGKIKIASKRLGGLSAVNTAVSGYTEVSLRVVGFKLNINADSKQYKSMTELEVGIKSHRYFSGVLRCRKDSRDQAYVNAGAHLGKDILIIGNDNRNRAVHGDLVVVELLSESNWAVPSNEIAFSSSNAVDEYEEDNFASSAAATAQPTGQIVGILNRHWRSYVATLQEDSSAVGGSIHLAVPLDPVIPKIRIRYQDVKLIENQRIVVRIDNWPISSQYPNGHFVRSLGPIHQLDTEISAILVEHSISVSQASQGFSQMSLNEMPIDTPEHPWKPEEDEIKRRRDLRNLTVFSIDPPNCQDIDDALSVRDLPNGNIELGVHIADVSYFVKENYVTDLEARSRGTTVYLADRRFDMLPSVLSERVCSLRHKVDRYAVSVIWTLTKDYKVIDTWFGRSIINSSCEMEYEQAQQLLDGKSVATGLDASLCKKLKPCVTKLAQVLRVIRNRRLGHGALELEGSEINMEIHGLVAEAMILANASVGKRIYEGFKDAAILRHHPPPSQGQFERLVKAAKSRGFSVDFSSNKALAESLEAITLGCKSDPEIARLLKTMATIAMNEAGYISSGHYPVNQYYHYGLALEFYTHFTSPIRRYADVIAHRQLLMCVEDSTTVADAKVRGSVMFNDGTISDICDNLNLKSRESKFAQRDSTELFQCLYVLQRTSNEETLIERGIISEIRSNGFYVFVPRLGLKGPVYLKEKDGRPHVPLSLISGKSSHDADETIPNCDIQVDLPTRISVNAADLPYPIEFKLFDNVRVSLKLRKSHAHRHMVYMTLIDLEHVEVNNKKDRNPIRMSNTEMMKAIEGEEISSKLVDSNKKLSSRKKKKNNVSMYEVLEKFRKLSIIENTCLNE</sequence>
<keyword evidence="10" id="KW-0540">Nuclease</keyword>
<comment type="subcellular location">
    <subcellularLocation>
        <location evidence="4">Cytoplasm</location>
    </subcellularLocation>
    <subcellularLocation>
        <location evidence="3">Nucleus</location>
    </subcellularLocation>
</comment>